<reference evidence="7 8" key="1">
    <citation type="submission" date="2020-08" db="EMBL/GenBank/DDBJ databases">
        <title>Hymenobacter sp. S2-20-2 genome sequencing.</title>
        <authorList>
            <person name="Jin L."/>
        </authorList>
    </citation>
    <scope>NUCLEOTIDE SEQUENCE [LARGE SCALE GENOMIC DNA]</scope>
    <source>
        <strain evidence="7 8">S2-20-2</strain>
    </source>
</reference>
<evidence type="ECO:0000259" key="6">
    <source>
        <dbReference type="Pfam" id="PF04932"/>
    </source>
</evidence>
<name>A0A7G7W921_9BACT</name>
<feature type="transmembrane region" description="Helical" evidence="5">
    <location>
        <begin position="23"/>
        <end position="56"/>
    </location>
</feature>
<keyword evidence="4 5" id="KW-0472">Membrane</keyword>
<protein>
    <submittedName>
        <fullName evidence="7">O-antigen ligase family protein</fullName>
    </submittedName>
</protein>
<evidence type="ECO:0000256" key="4">
    <source>
        <dbReference type="ARBA" id="ARBA00023136"/>
    </source>
</evidence>
<evidence type="ECO:0000256" key="1">
    <source>
        <dbReference type="ARBA" id="ARBA00004141"/>
    </source>
</evidence>
<evidence type="ECO:0000256" key="2">
    <source>
        <dbReference type="ARBA" id="ARBA00022692"/>
    </source>
</evidence>
<keyword evidence="3 5" id="KW-1133">Transmembrane helix</keyword>
<dbReference type="InterPro" id="IPR051533">
    <property type="entry name" value="WaaL-like"/>
</dbReference>
<dbReference type="PANTHER" id="PTHR37422">
    <property type="entry name" value="TEICHURONIC ACID BIOSYNTHESIS PROTEIN TUAE"/>
    <property type="match status" value="1"/>
</dbReference>
<dbReference type="KEGG" id="hsk:H4317_03330"/>
<feature type="domain" description="O-antigen ligase-related" evidence="6">
    <location>
        <begin position="206"/>
        <end position="362"/>
    </location>
</feature>
<evidence type="ECO:0000313" key="7">
    <source>
        <dbReference type="EMBL" id="QNH62864.1"/>
    </source>
</evidence>
<dbReference type="EMBL" id="CP060202">
    <property type="protein sequence ID" value="QNH62864.1"/>
    <property type="molecule type" value="Genomic_DNA"/>
</dbReference>
<accession>A0A7G7W921</accession>
<dbReference type="GO" id="GO:0016020">
    <property type="term" value="C:membrane"/>
    <property type="evidence" value="ECO:0007669"/>
    <property type="project" value="UniProtKB-SubCell"/>
</dbReference>
<dbReference type="RefSeq" id="WP_185888768.1">
    <property type="nucleotide sequence ID" value="NZ_CP060202.1"/>
</dbReference>
<feature type="transmembrane region" description="Helical" evidence="5">
    <location>
        <begin position="128"/>
        <end position="148"/>
    </location>
</feature>
<evidence type="ECO:0000256" key="3">
    <source>
        <dbReference type="ARBA" id="ARBA00022989"/>
    </source>
</evidence>
<organism evidence="7 8">
    <name type="scientific">Hymenobacter sediminicola</name>
    <dbReference type="NCBI Taxonomy" id="2761579"/>
    <lineage>
        <taxon>Bacteria</taxon>
        <taxon>Pseudomonadati</taxon>
        <taxon>Bacteroidota</taxon>
        <taxon>Cytophagia</taxon>
        <taxon>Cytophagales</taxon>
        <taxon>Hymenobacteraceae</taxon>
        <taxon>Hymenobacter</taxon>
    </lineage>
</organism>
<dbReference type="Proteomes" id="UP000515489">
    <property type="component" value="Chromosome"/>
</dbReference>
<proteinExistence type="predicted"/>
<feature type="transmembrane region" description="Helical" evidence="5">
    <location>
        <begin position="101"/>
        <end position="121"/>
    </location>
</feature>
<comment type="subcellular location">
    <subcellularLocation>
        <location evidence="1">Membrane</location>
        <topology evidence="1">Multi-pass membrane protein</topology>
    </subcellularLocation>
</comment>
<dbReference type="InterPro" id="IPR007016">
    <property type="entry name" value="O-antigen_ligase-rel_domated"/>
</dbReference>
<dbReference type="PANTHER" id="PTHR37422:SF13">
    <property type="entry name" value="LIPOPOLYSACCHARIDE BIOSYNTHESIS PROTEIN PA4999-RELATED"/>
    <property type="match status" value="1"/>
</dbReference>
<evidence type="ECO:0000256" key="5">
    <source>
        <dbReference type="SAM" id="Phobius"/>
    </source>
</evidence>
<keyword evidence="7" id="KW-0436">Ligase</keyword>
<feature type="transmembrane region" description="Helical" evidence="5">
    <location>
        <begin position="244"/>
        <end position="264"/>
    </location>
</feature>
<gene>
    <name evidence="7" type="ORF">H4317_03330</name>
</gene>
<feature type="transmembrane region" description="Helical" evidence="5">
    <location>
        <begin position="168"/>
        <end position="188"/>
    </location>
</feature>
<evidence type="ECO:0000313" key="8">
    <source>
        <dbReference type="Proteomes" id="UP000515489"/>
    </source>
</evidence>
<dbReference type="Pfam" id="PF04932">
    <property type="entry name" value="Wzy_C"/>
    <property type="match status" value="1"/>
</dbReference>
<dbReference type="AlphaFoldDB" id="A0A7G7W921"/>
<keyword evidence="2 5" id="KW-0812">Transmembrane</keyword>
<dbReference type="GO" id="GO:0016874">
    <property type="term" value="F:ligase activity"/>
    <property type="evidence" value="ECO:0007669"/>
    <property type="project" value="UniProtKB-KW"/>
</dbReference>
<feature type="transmembrane region" description="Helical" evidence="5">
    <location>
        <begin position="346"/>
        <end position="367"/>
    </location>
</feature>
<sequence length="430" mass="47551">MTQSVAFSFSLRQLYHDGRLSQYLLLLASVAAVIGLFASRAMVSLSPVVGFLAAMAQPQLAERLRTSVRLRTCLAMGLLYLFWLVSVVYTSELAIWRHEVYRKLPLVIVPLAFAVAVPLNLRQRFGIGLLYVGLATTLALGTLGRYLLNPAEANYEISIGHNVPAITGIFHIHFSIMLALAFFFALLMRRSALASSALRWGLLGCAVVLCLIMHVLAYRTGLLVLYGMLLLDAALLIVLKRRFLLGAVLLLGLTVLPLLAYFTLEPIQRRVSVSLDDLNQYKSGRDINDYSMAKRFAAWKTATIIASQHLLVGVAPADVDAAMIDQYSYQNFGLLPKNWVMTHNQYLEAIVGGGIVGLLLWLLVLFGPLLQPALRQNPYVVHFLLMMAIANLVDSLLQMQTGFNMFVFLYGFLVVDTERAARLTAANSAV</sequence>
<feature type="transmembrane region" description="Helical" evidence="5">
    <location>
        <begin position="200"/>
        <end position="217"/>
    </location>
</feature>
<feature type="transmembrane region" description="Helical" evidence="5">
    <location>
        <begin position="68"/>
        <end position="89"/>
    </location>
</feature>
<keyword evidence="8" id="KW-1185">Reference proteome</keyword>